<dbReference type="Proteomes" id="UP000053558">
    <property type="component" value="Unassembled WGS sequence"/>
</dbReference>
<dbReference type="OrthoDB" id="449263at2759"/>
<feature type="domain" description="Glycosyl hydrolase family 92" evidence="1">
    <location>
        <begin position="62"/>
        <end position="235"/>
    </location>
</feature>
<dbReference type="GO" id="GO:0005975">
    <property type="term" value="P:carbohydrate metabolic process"/>
    <property type="evidence" value="ECO:0007669"/>
    <property type="project" value="InterPro"/>
</dbReference>
<dbReference type="PANTHER" id="PTHR12143:SF43">
    <property type="entry name" value="PUTATIVE-RELATED"/>
    <property type="match status" value="1"/>
</dbReference>
<comment type="caution">
    <text evidence="3">The sequence shown here is derived from an EMBL/GenBank/DDBJ whole genome shotgun (WGS) entry which is preliminary data.</text>
</comment>
<dbReference type="GO" id="GO:0000224">
    <property type="term" value="F:peptide-N4-(N-acetyl-beta-glucosaminyl)asparagine amidase activity"/>
    <property type="evidence" value="ECO:0007669"/>
    <property type="project" value="TreeGrafter"/>
</dbReference>
<reference evidence="4" key="1">
    <citation type="journal article" date="2012" name="Science">
        <title>The Paleozoic origin of enzymatic lignin decomposition reconstructed from 31 fungal genomes.</title>
        <authorList>
            <person name="Floudas D."/>
            <person name="Binder M."/>
            <person name="Riley R."/>
            <person name="Barry K."/>
            <person name="Blanchette R.A."/>
            <person name="Henrissat B."/>
            <person name="Martinez A.T."/>
            <person name="Otillar R."/>
            <person name="Spatafora J.W."/>
            <person name="Yadav J.S."/>
            <person name="Aerts A."/>
            <person name="Benoit I."/>
            <person name="Boyd A."/>
            <person name="Carlson A."/>
            <person name="Copeland A."/>
            <person name="Coutinho P.M."/>
            <person name="de Vries R.P."/>
            <person name="Ferreira P."/>
            <person name="Findley K."/>
            <person name="Foster B."/>
            <person name="Gaskell J."/>
            <person name="Glotzer D."/>
            <person name="Gorecki P."/>
            <person name="Heitman J."/>
            <person name="Hesse C."/>
            <person name="Hori C."/>
            <person name="Igarashi K."/>
            <person name="Jurgens J.A."/>
            <person name="Kallen N."/>
            <person name="Kersten P."/>
            <person name="Kohler A."/>
            <person name="Kuees U."/>
            <person name="Kumar T.K.A."/>
            <person name="Kuo A."/>
            <person name="LaButti K."/>
            <person name="Larrondo L.F."/>
            <person name="Lindquist E."/>
            <person name="Ling A."/>
            <person name="Lombard V."/>
            <person name="Lucas S."/>
            <person name="Lundell T."/>
            <person name="Martin R."/>
            <person name="McLaughlin D.J."/>
            <person name="Morgenstern I."/>
            <person name="Morin E."/>
            <person name="Murat C."/>
            <person name="Nagy L.G."/>
            <person name="Nolan M."/>
            <person name="Ohm R.A."/>
            <person name="Patyshakuliyeva A."/>
            <person name="Rokas A."/>
            <person name="Ruiz-Duenas F.J."/>
            <person name="Sabat G."/>
            <person name="Salamov A."/>
            <person name="Samejima M."/>
            <person name="Schmutz J."/>
            <person name="Slot J.C."/>
            <person name="St John F."/>
            <person name="Stenlid J."/>
            <person name="Sun H."/>
            <person name="Sun S."/>
            <person name="Syed K."/>
            <person name="Tsang A."/>
            <person name="Wiebenga A."/>
            <person name="Young D."/>
            <person name="Pisabarro A."/>
            <person name="Eastwood D.C."/>
            <person name="Martin F."/>
            <person name="Cullen D."/>
            <person name="Grigoriev I.V."/>
            <person name="Hibbett D.S."/>
        </authorList>
    </citation>
    <scope>NUCLEOTIDE SEQUENCE [LARGE SCALE GENOMIC DNA]</scope>
    <source>
        <strain evidence="4">RWD-64-598 SS2</strain>
    </source>
</reference>
<dbReference type="Pfam" id="PF07971">
    <property type="entry name" value="Glyco_hydro_92"/>
    <property type="match status" value="1"/>
</dbReference>
<dbReference type="KEGG" id="cput:CONPUDRAFT_152830"/>
<dbReference type="GeneID" id="19203079"/>
<dbReference type="EMBL" id="JH711577">
    <property type="protein sequence ID" value="EIW81934.1"/>
    <property type="molecule type" value="Genomic_DNA"/>
</dbReference>
<dbReference type="GO" id="GO:0005634">
    <property type="term" value="C:nucleus"/>
    <property type="evidence" value="ECO:0007669"/>
    <property type="project" value="TreeGrafter"/>
</dbReference>
<dbReference type="AlphaFoldDB" id="A0A5M3MT55"/>
<evidence type="ECO:0000259" key="1">
    <source>
        <dbReference type="Pfam" id="PF07971"/>
    </source>
</evidence>
<dbReference type="InterPro" id="IPR041371">
    <property type="entry name" value="GH92_N"/>
</dbReference>
<keyword evidence="4" id="KW-1185">Reference proteome</keyword>
<sequence>MAGYFCARFNQPFAYYGVGNNGTLSEGAASGNGSQLAGYVKFADNTTQVDVRVGVSFISVDQACKNVDNEIPDGTSLEETARATRAAWAEKLDRIQIEGATDVQKTTFYTAFFHTLQYPYEQDEGGKYYSGYDDAVHDGPSYTGYSNWDVYRAQWGWLIMFAPERVPGMVQSMIQDYQEGGWLPMWKNIIETNIMVATHADSMIAEAVLKNVTGFDVDTAWEAVYKDATVPPIDDATCVGWLR</sequence>
<dbReference type="FunFam" id="1.20.1050.60:FF:000001">
    <property type="entry name" value="Putative alpha-1,2-mannosidase"/>
    <property type="match status" value="1"/>
</dbReference>
<dbReference type="InterPro" id="IPR012939">
    <property type="entry name" value="Glyco_hydro_92"/>
</dbReference>
<evidence type="ECO:0000313" key="3">
    <source>
        <dbReference type="EMBL" id="EIW81934.1"/>
    </source>
</evidence>
<dbReference type="Pfam" id="PF17678">
    <property type="entry name" value="Glyco_hydro_92N"/>
    <property type="match status" value="1"/>
</dbReference>
<accession>A0A5M3MT55</accession>
<dbReference type="Gene3D" id="2.70.98.10">
    <property type="match status" value="1"/>
</dbReference>
<dbReference type="Gene3D" id="3.30.2080.10">
    <property type="entry name" value="GH92 mannosidase domain"/>
    <property type="match status" value="1"/>
</dbReference>
<dbReference type="InterPro" id="IPR014718">
    <property type="entry name" value="GH-type_carb-bd"/>
</dbReference>
<proteinExistence type="predicted"/>
<dbReference type="InterPro" id="IPR050883">
    <property type="entry name" value="PNGase"/>
</dbReference>
<dbReference type="Gene3D" id="1.20.1050.60">
    <property type="entry name" value="alpha-1,2-mannosidase"/>
    <property type="match status" value="1"/>
</dbReference>
<dbReference type="RefSeq" id="XP_007767783.1">
    <property type="nucleotide sequence ID" value="XM_007769593.1"/>
</dbReference>
<feature type="domain" description="Glycosyl hydrolase family 92 N-terminal" evidence="2">
    <location>
        <begin position="3"/>
        <end position="56"/>
    </location>
</feature>
<dbReference type="InterPro" id="IPR008928">
    <property type="entry name" value="6-hairpin_glycosidase_sf"/>
</dbReference>
<evidence type="ECO:0000259" key="2">
    <source>
        <dbReference type="Pfam" id="PF17678"/>
    </source>
</evidence>
<name>A0A5M3MT55_CONPW</name>
<dbReference type="SUPFAM" id="SSF48208">
    <property type="entry name" value="Six-hairpin glycosidases"/>
    <property type="match status" value="1"/>
</dbReference>
<gene>
    <name evidence="3" type="ORF">CONPUDRAFT_152830</name>
</gene>
<keyword evidence="3" id="KW-0378">Hydrolase</keyword>
<organism evidence="3 4">
    <name type="scientific">Coniophora puteana (strain RWD-64-598)</name>
    <name type="common">Brown rot fungus</name>
    <dbReference type="NCBI Taxonomy" id="741705"/>
    <lineage>
        <taxon>Eukaryota</taxon>
        <taxon>Fungi</taxon>
        <taxon>Dikarya</taxon>
        <taxon>Basidiomycota</taxon>
        <taxon>Agaricomycotina</taxon>
        <taxon>Agaricomycetes</taxon>
        <taxon>Agaricomycetidae</taxon>
        <taxon>Boletales</taxon>
        <taxon>Coniophorineae</taxon>
        <taxon>Coniophoraceae</taxon>
        <taxon>Coniophora</taxon>
    </lineage>
</organism>
<protein>
    <submittedName>
        <fullName evidence="3">Glycoside hydrolase family 92 protein</fullName>
    </submittedName>
</protein>
<dbReference type="GO" id="GO:0006516">
    <property type="term" value="P:glycoprotein catabolic process"/>
    <property type="evidence" value="ECO:0007669"/>
    <property type="project" value="TreeGrafter"/>
</dbReference>
<evidence type="ECO:0000313" key="4">
    <source>
        <dbReference type="Proteomes" id="UP000053558"/>
    </source>
</evidence>
<dbReference type="PANTHER" id="PTHR12143">
    <property type="entry name" value="PEPTIDE N-GLYCANASE PNGASE -RELATED"/>
    <property type="match status" value="1"/>
</dbReference>
<dbReference type="GO" id="GO:0030246">
    <property type="term" value="F:carbohydrate binding"/>
    <property type="evidence" value="ECO:0007669"/>
    <property type="project" value="InterPro"/>
</dbReference>
<dbReference type="GO" id="GO:0005829">
    <property type="term" value="C:cytosol"/>
    <property type="evidence" value="ECO:0007669"/>
    <property type="project" value="TreeGrafter"/>
</dbReference>